<dbReference type="PATRIC" id="fig|1141660.3.peg.2725"/>
<gene>
    <name evidence="14" type="ORF">OO7_13624</name>
</gene>
<dbReference type="InterPro" id="IPR039426">
    <property type="entry name" value="TonB-dep_rcpt-like"/>
</dbReference>
<evidence type="ECO:0000256" key="8">
    <source>
        <dbReference type="PROSITE-ProRule" id="PRU01360"/>
    </source>
</evidence>
<dbReference type="EMBL" id="AKKN01000010">
    <property type="protein sequence ID" value="EKT56012.1"/>
    <property type="molecule type" value="Genomic_DNA"/>
</dbReference>
<protein>
    <submittedName>
        <fullName evidence="14">TonB-dependent receptor</fullName>
    </submittedName>
</protein>
<keyword evidence="4 8" id="KW-0812">Transmembrane</keyword>
<accession>K8WEX4</accession>
<feature type="chain" id="PRO_5003921481" evidence="11">
    <location>
        <begin position="24"/>
        <end position="691"/>
    </location>
</feature>
<feature type="domain" description="TonB-dependent receptor-like beta-barrel" evidence="12">
    <location>
        <begin position="311"/>
        <end position="660"/>
    </location>
</feature>
<comment type="subcellular location">
    <subcellularLocation>
        <location evidence="1 8">Cell outer membrane</location>
        <topology evidence="1 8">Multi-pass membrane protein</topology>
    </subcellularLocation>
</comment>
<evidence type="ECO:0000256" key="7">
    <source>
        <dbReference type="ARBA" id="ARBA00023237"/>
    </source>
</evidence>
<dbReference type="Proteomes" id="UP000010290">
    <property type="component" value="Chromosome"/>
</dbReference>
<feature type="compositionally biased region" description="Basic and acidic residues" evidence="10">
    <location>
        <begin position="266"/>
        <end position="285"/>
    </location>
</feature>
<sequence>MKLQTLKCSFLFISINYSFLSHATTSNGNINPEIDTISVYSSPLQSSPLRMTSPVSVLISDDLVSAKGASIAETLQNIPGFHASFFGGGSIHPVIRGMSGNRVKVMNNGSDLMDVSSIGADHAITSEPFLTQRIEVLKGPATLLYGGGSMGGAINVIDNKIPTTVPNKGYEGELNYQFDSVAKGNTGAAAITFGQDNLALRVEGVKRHQGDYLQPKAAQDDGTKRLQGSYQNGQSANIGASWIFDDGFIGLGYGEQHRRYGLPGHTHFEDEHAHDHHNDYDDSSHSGHHHGPSGPFPDEHHEHGIPYIVMDQKRWDLRGEKHSPFNGIESIRYSATHTDYHHNEKEGDEIATRFKNKGNELRFSLTHEKLWGWRGVLGSQFNQRDFSALGEEAYVPATNTKNHALFLLEEYQIGSLRYELGLRHEWQSIKNKSTHLSNNKDATSISAGLAWNFADDYSLNMSLSRSKRLPVAEELYADGPHAASRTIEKGDPNLGAETANNIDIGIMKISGNTQFNANAYYNRINNYIYGEITAAPLNNGYKPLQYVQQDAEFKGIEGNIDYFYSDDSYVGLSGDYVRATLLHNKGNVPRMPAYRISSYIKHTWTDNLTSQVRWDHFGRQNKVAKYETPTPSYNTISIGSEYTDHLDDNDYTIYAKVNNLFNSSTRDSTSYIKDEMLLPGRNIVIGLNFTF</sequence>
<evidence type="ECO:0000256" key="10">
    <source>
        <dbReference type="SAM" id="MobiDB-lite"/>
    </source>
</evidence>
<proteinExistence type="inferred from homology"/>
<dbReference type="GO" id="GO:0044718">
    <property type="term" value="P:siderophore transmembrane transport"/>
    <property type="evidence" value="ECO:0007669"/>
    <property type="project" value="TreeGrafter"/>
</dbReference>
<keyword evidence="15" id="KW-1185">Reference proteome</keyword>
<keyword evidence="7 8" id="KW-0998">Cell outer membrane</keyword>
<evidence type="ECO:0000259" key="12">
    <source>
        <dbReference type="Pfam" id="PF00593"/>
    </source>
</evidence>
<dbReference type="Pfam" id="PF00593">
    <property type="entry name" value="TonB_dep_Rec_b-barrel"/>
    <property type="match status" value="1"/>
</dbReference>
<dbReference type="InterPro" id="IPR037066">
    <property type="entry name" value="Plug_dom_sf"/>
</dbReference>
<keyword evidence="2 8" id="KW-0813">Transport</keyword>
<name>K8WEX4_9GAMM</name>
<evidence type="ECO:0000256" key="9">
    <source>
        <dbReference type="RuleBase" id="RU003357"/>
    </source>
</evidence>
<dbReference type="InterPro" id="IPR036942">
    <property type="entry name" value="Beta-barrel_TonB_sf"/>
</dbReference>
<evidence type="ECO:0000313" key="14">
    <source>
        <dbReference type="EMBL" id="EKT56012.1"/>
    </source>
</evidence>
<organism evidence="14 15">
    <name type="scientific">Providencia sneebia DSM 19967</name>
    <dbReference type="NCBI Taxonomy" id="1141660"/>
    <lineage>
        <taxon>Bacteria</taxon>
        <taxon>Pseudomonadati</taxon>
        <taxon>Pseudomonadota</taxon>
        <taxon>Gammaproteobacteria</taxon>
        <taxon>Enterobacterales</taxon>
        <taxon>Morganellaceae</taxon>
        <taxon>Providencia</taxon>
    </lineage>
</organism>
<comment type="caution">
    <text evidence="14">The sequence shown here is derived from an EMBL/GenBank/DDBJ whole genome shotgun (WGS) entry which is preliminary data.</text>
</comment>
<keyword evidence="6 8" id="KW-0472">Membrane</keyword>
<dbReference type="Gene3D" id="2.40.170.20">
    <property type="entry name" value="TonB-dependent receptor, beta-barrel domain"/>
    <property type="match status" value="1"/>
</dbReference>
<feature type="domain" description="TonB-dependent receptor plug" evidence="13">
    <location>
        <begin position="51"/>
        <end position="153"/>
    </location>
</feature>
<keyword evidence="3 8" id="KW-1134">Transmembrane beta strand</keyword>
<dbReference type="SUPFAM" id="SSF56935">
    <property type="entry name" value="Porins"/>
    <property type="match status" value="1"/>
</dbReference>
<keyword evidence="5 9" id="KW-0798">TonB box</keyword>
<dbReference type="AlphaFoldDB" id="K8WEX4"/>
<evidence type="ECO:0000256" key="5">
    <source>
        <dbReference type="ARBA" id="ARBA00023077"/>
    </source>
</evidence>
<dbReference type="RefSeq" id="WP_008916478.1">
    <property type="nucleotide sequence ID" value="NZ_CM001773.1"/>
</dbReference>
<comment type="similarity">
    <text evidence="8 9">Belongs to the TonB-dependent receptor family.</text>
</comment>
<evidence type="ECO:0000256" key="1">
    <source>
        <dbReference type="ARBA" id="ARBA00004571"/>
    </source>
</evidence>
<reference evidence="14 15" key="1">
    <citation type="journal article" date="2012" name="BMC Genomics">
        <title>Comparative genomics of bacteria in the genus Providencia isolated from wild Drosophila melanogaster.</title>
        <authorList>
            <person name="Galac M.R."/>
            <person name="Lazzaro B.P."/>
        </authorList>
    </citation>
    <scope>NUCLEOTIDE SEQUENCE [LARGE SCALE GENOMIC DNA]</scope>
    <source>
        <strain evidence="14 15">DSM 19967</strain>
    </source>
</reference>
<dbReference type="GO" id="GO:0009279">
    <property type="term" value="C:cell outer membrane"/>
    <property type="evidence" value="ECO:0007669"/>
    <property type="project" value="UniProtKB-SubCell"/>
</dbReference>
<dbReference type="GO" id="GO:0015344">
    <property type="term" value="F:siderophore uptake transmembrane transporter activity"/>
    <property type="evidence" value="ECO:0007669"/>
    <property type="project" value="TreeGrafter"/>
</dbReference>
<evidence type="ECO:0000313" key="15">
    <source>
        <dbReference type="Proteomes" id="UP000010290"/>
    </source>
</evidence>
<keyword evidence="11" id="KW-0732">Signal</keyword>
<dbReference type="PANTHER" id="PTHR30069:SF40">
    <property type="entry name" value="TONB-DEPENDENT RECEPTOR NMB0964-RELATED"/>
    <property type="match status" value="1"/>
</dbReference>
<dbReference type="InterPro" id="IPR000531">
    <property type="entry name" value="Beta-barrel_TonB"/>
</dbReference>
<evidence type="ECO:0000256" key="11">
    <source>
        <dbReference type="SAM" id="SignalP"/>
    </source>
</evidence>
<feature type="signal peptide" evidence="11">
    <location>
        <begin position="1"/>
        <end position="23"/>
    </location>
</feature>
<dbReference type="HOGENOM" id="CLU_008287_10_1_6"/>
<evidence type="ECO:0000256" key="2">
    <source>
        <dbReference type="ARBA" id="ARBA00022448"/>
    </source>
</evidence>
<feature type="region of interest" description="Disordered" evidence="10">
    <location>
        <begin position="264"/>
        <end position="302"/>
    </location>
</feature>
<dbReference type="PROSITE" id="PS52016">
    <property type="entry name" value="TONB_DEPENDENT_REC_3"/>
    <property type="match status" value="1"/>
</dbReference>
<evidence type="ECO:0000259" key="13">
    <source>
        <dbReference type="Pfam" id="PF07715"/>
    </source>
</evidence>
<evidence type="ECO:0000256" key="6">
    <source>
        <dbReference type="ARBA" id="ARBA00023136"/>
    </source>
</evidence>
<dbReference type="InterPro" id="IPR012910">
    <property type="entry name" value="Plug_dom"/>
</dbReference>
<dbReference type="Pfam" id="PF07715">
    <property type="entry name" value="Plug"/>
    <property type="match status" value="1"/>
</dbReference>
<dbReference type="Gene3D" id="2.170.130.10">
    <property type="entry name" value="TonB-dependent receptor, plug domain"/>
    <property type="match status" value="1"/>
</dbReference>
<dbReference type="PANTHER" id="PTHR30069">
    <property type="entry name" value="TONB-DEPENDENT OUTER MEMBRANE RECEPTOR"/>
    <property type="match status" value="1"/>
</dbReference>
<evidence type="ECO:0000256" key="3">
    <source>
        <dbReference type="ARBA" id="ARBA00022452"/>
    </source>
</evidence>
<keyword evidence="14" id="KW-0675">Receptor</keyword>
<dbReference type="OrthoDB" id="5332150at2"/>
<evidence type="ECO:0000256" key="4">
    <source>
        <dbReference type="ARBA" id="ARBA00022692"/>
    </source>
</evidence>